<comment type="caution">
    <text evidence="1">The sequence shown here is derived from an EMBL/GenBank/DDBJ whole genome shotgun (WGS) entry which is preliminary data.</text>
</comment>
<dbReference type="Proteomes" id="UP000245506">
    <property type="component" value="Unassembled WGS sequence"/>
</dbReference>
<gene>
    <name evidence="1" type="ORF">DKT75_10535</name>
</gene>
<dbReference type="AlphaFoldDB" id="A0A317CD17"/>
<dbReference type="OrthoDB" id="194242at2"/>
<organism evidence="1 2">
    <name type="scientific">Leucothrix arctica</name>
    <dbReference type="NCBI Taxonomy" id="1481894"/>
    <lineage>
        <taxon>Bacteria</taxon>
        <taxon>Pseudomonadati</taxon>
        <taxon>Pseudomonadota</taxon>
        <taxon>Gammaproteobacteria</taxon>
        <taxon>Thiotrichales</taxon>
        <taxon>Thiotrichaceae</taxon>
        <taxon>Leucothrix</taxon>
    </lineage>
</organism>
<evidence type="ECO:0000313" key="2">
    <source>
        <dbReference type="Proteomes" id="UP000245506"/>
    </source>
</evidence>
<keyword evidence="2" id="KW-1185">Reference proteome</keyword>
<proteinExistence type="predicted"/>
<evidence type="ECO:0000313" key="1">
    <source>
        <dbReference type="EMBL" id="PWQ96438.1"/>
    </source>
</evidence>
<accession>A0A317CD17</accession>
<protein>
    <submittedName>
        <fullName evidence="1">Uncharacterized protein</fullName>
    </submittedName>
</protein>
<sequence length="115" mass="12015">MQPVEVTTKTVAGQAVSDAKCTLQNEKGQWEVTTPNTVSVHKASGNLMVNCKKQGHPEGKLQAISRAGAGMYGNILVGGGIGAVIDHTSGKAYNYSSKLPVVMGKLVTVDRSTSK</sequence>
<dbReference type="EMBL" id="QGKL01000029">
    <property type="protein sequence ID" value="PWQ96438.1"/>
    <property type="molecule type" value="Genomic_DNA"/>
</dbReference>
<reference evidence="1 2" key="1">
    <citation type="submission" date="2018-05" db="EMBL/GenBank/DDBJ databases">
        <title>Leucothrix arctica sp. nov., isolated from Arctic seawater.</title>
        <authorList>
            <person name="Choi A."/>
            <person name="Baek K."/>
        </authorList>
    </citation>
    <scope>NUCLEOTIDE SEQUENCE [LARGE SCALE GENOMIC DNA]</scope>
    <source>
        <strain evidence="1 2">IMCC9719</strain>
    </source>
</reference>
<name>A0A317CD17_9GAMM</name>